<evidence type="ECO:0000313" key="3">
    <source>
        <dbReference type="EMBL" id="KAL0312223.1"/>
    </source>
</evidence>
<protein>
    <submittedName>
        <fullName evidence="3">Uncharacterized protein</fullName>
    </submittedName>
</protein>
<feature type="coiled-coil region" evidence="1">
    <location>
        <begin position="618"/>
        <end position="645"/>
    </location>
</feature>
<feature type="compositionally biased region" description="Basic and acidic residues" evidence="2">
    <location>
        <begin position="668"/>
        <end position="677"/>
    </location>
</feature>
<gene>
    <name evidence="3" type="ORF">Sradi_5621600</name>
</gene>
<feature type="coiled-coil region" evidence="1">
    <location>
        <begin position="1063"/>
        <end position="1114"/>
    </location>
</feature>
<reference evidence="3" key="2">
    <citation type="journal article" date="2024" name="Plant">
        <title>Genomic evolution and insights into agronomic trait innovations of Sesamum species.</title>
        <authorList>
            <person name="Miao H."/>
            <person name="Wang L."/>
            <person name="Qu L."/>
            <person name="Liu H."/>
            <person name="Sun Y."/>
            <person name="Le M."/>
            <person name="Wang Q."/>
            <person name="Wei S."/>
            <person name="Zheng Y."/>
            <person name="Lin W."/>
            <person name="Duan Y."/>
            <person name="Cao H."/>
            <person name="Xiong S."/>
            <person name="Wang X."/>
            <person name="Wei L."/>
            <person name="Li C."/>
            <person name="Ma Q."/>
            <person name="Ju M."/>
            <person name="Zhao R."/>
            <person name="Li G."/>
            <person name="Mu C."/>
            <person name="Tian Q."/>
            <person name="Mei H."/>
            <person name="Zhang T."/>
            <person name="Gao T."/>
            <person name="Zhang H."/>
        </authorList>
    </citation>
    <scope>NUCLEOTIDE SEQUENCE</scope>
    <source>
        <strain evidence="3">G02</strain>
    </source>
</reference>
<dbReference type="PANTHER" id="PTHR43939">
    <property type="entry name" value="COILED-COIL DOMAIN-CONTAINING PROTEIN 158"/>
    <property type="match status" value="1"/>
</dbReference>
<sequence length="1621" mass="183246">MQGVGSSSGDQINKGMVTQLEIDGSLSSNDISETSGDHMRADLGNTPAKEETLIAIQPSKIDNASITEIALNDAEEAQKMHGHAVVTVPLPDPGLVSTVSSTVTCQQREGISSGLSNEKTGMLDVSGGHDGLHNESIQEASSGGAEKFSEFQDNDTAISLSCKQVDLSSVLDGGLIKLSQLADILQILDEDEFRFLFMSRESLLERFRDIDKRKVYTSVTNNAFERLKEQLYVTSFSKDAFHLQLSEEQKLIDEISAVNNSLIEVQGKNEIFAEEIVQSRYELQKVAAEKDELQKQLHFSKAEVEGLAAKVNELQSKLEFAQGEVSSLSLELADCRNLVEVLQTENENLIGSFKTMTEEKNKLTEEKGIILLENEKMTEELAESKASVESLQTLLRDDRRLLEEENDSMVRENSKLLANLAEFKNIVEALEAENKVLNLNLTSLSEERMKLEEEKVSGAHQIEKMLKELMDHKDLIVTLQNEISNLNVSLMSVTEERNKLEEENKSIFSEFEKKSHELEDVKISEAGVQAECSKAVDDLKEATCRINQLTEENKILKADLEFHKFKMKEPDQKKLSSQFEEVANRGVETNISLFEKPESDITSLEQLKVDEFNDSFGFIALKGNLEDAEIVMQKLEKEIENMHFQSTSLSRVDKVAAPAVTRLIHTFESKGHAHSQDPENPSSEHQTTEDSYMRIKMATENLRVLLRKLLDDAANASEFFGVMQRKLITDAAGRDRNEYNSLREHTDQVEEANIELMVLCEAMKDNICHAVAKEGELLSLCDFLQKQELVLKSENAQLRGKLNDFQAKISELQSQLDGISRDSGEMVASISNQVQTLLAEVADRESILEEEWNSVFAQVLRKVGVLDSTVKTFYTSSWVGRDSNLDVVGCVAASVDQASEVIEGLRGQLEAAQGNCQEISHKHDMALNTLQRLYDELSELVRTSGLRLETENKQLNAELITRAREIDELDKKCLKSDAFMKLVEKIEQSVRLEGTEMDTDEPVSRLESLINQLVQKYEEANLGLSLSTSLEKQLTDLRGQRVSSLREKLSIAVTKGKGLISQRDGLKQSLAETSKELEKCSQELLSKDARLRELETKLKVYSEAGERMEALESELSYIRNSATALRESFLLKDSVLQRIEEILEDLELPEHFHSQDIIEKIDWLAKSVGGNSLPLGDWDRRGAVGGGSYADAGFVGLEGLKEDVQANPDSGDDLRRRYEELQNKFYGLAEHNEMLEQSLRERNNLVLRWEEILERVLIPSQLRSMEPEDKIQWLQTTLSEAQNHCNSLQQKINNLENFCASLTADVEDSQRRISELEAALHQAGSEKETLLKDLEILSRDNEENSKKAADFKIQNENLQYEVSILQEKKLQLEEEKETLSKDLEILSQENEENSKKAADFKIQKENLQYEVSVLHEKKLQLEEEKETLSKDLEILSQDNEENSKKAADFKIQNENLQYEVSILHETKLQLQEDTRRTEDAIRSLQQLVEDALQDSSMENVVISQEGFKYFEEMLKKLIENYKGLSVYVSEKGELSQTERDSEDVASLSKKLEDSMGELMLLKEEKDQCMLNNQSLLRDVEELEIKKKELQDLLNHEEQKSASLREKLNLAVTKGEVLSATA</sequence>
<feature type="coiled-coil region" evidence="1">
    <location>
        <begin position="276"/>
        <end position="566"/>
    </location>
</feature>
<comment type="caution">
    <text evidence="3">The sequence shown here is derived from an EMBL/GenBank/DDBJ whole genome shotgun (WGS) entry which is preliminary data.</text>
</comment>
<feature type="coiled-coil region" evidence="1">
    <location>
        <begin position="895"/>
        <end position="922"/>
    </location>
</feature>
<organism evidence="3">
    <name type="scientific">Sesamum radiatum</name>
    <name type="common">Black benniseed</name>
    <dbReference type="NCBI Taxonomy" id="300843"/>
    <lineage>
        <taxon>Eukaryota</taxon>
        <taxon>Viridiplantae</taxon>
        <taxon>Streptophyta</taxon>
        <taxon>Embryophyta</taxon>
        <taxon>Tracheophyta</taxon>
        <taxon>Spermatophyta</taxon>
        <taxon>Magnoliopsida</taxon>
        <taxon>eudicotyledons</taxon>
        <taxon>Gunneridae</taxon>
        <taxon>Pentapetalae</taxon>
        <taxon>asterids</taxon>
        <taxon>lamiids</taxon>
        <taxon>Lamiales</taxon>
        <taxon>Pedaliaceae</taxon>
        <taxon>Sesamum</taxon>
    </lineage>
</organism>
<feature type="coiled-coil region" evidence="1">
    <location>
        <begin position="1228"/>
        <end position="1494"/>
    </location>
</feature>
<feature type="region of interest" description="Disordered" evidence="2">
    <location>
        <begin position="668"/>
        <end position="690"/>
    </location>
</feature>
<accession>A0AAW2L0R6</accession>
<dbReference type="SUPFAM" id="SSF58100">
    <property type="entry name" value="Bacterial hemolysins"/>
    <property type="match status" value="1"/>
</dbReference>
<feature type="coiled-coil region" evidence="1">
    <location>
        <begin position="1544"/>
        <end position="1606"/>
    </location>
</feature>
<dbReference type="EMBL" id="JACGWJ010000026">
    <property type="protein sequence ID" value="KAL0312223.1"/>
    <property type="molecule type" value="Genomic_DNA"/>
</dbReference>
<feature type="coiled-coil region" evidence="1">
    <location>
        <begin position="795"/>
        <end position="822"/>
    </location>
</feature>
<dbReference type="PANTHER" id="PTHR43939:SF118">
    <property type="entry name" value="MAR-BINDING FILAMENT-LIKE PROTEIN 1"/>
    <property type="match status" value="1"/>
</dbReference>
<keyword evidence="1" id="KW-0175">Coiled coil</keyword>
<reference evidence="3" key="1">
    <citation type="submission" date="2020-06" db="EMBL/GenBank/DDBJ databases">
        <authorList>
            <person name="Li T."/>
            <person name="Hu X."/>
            <person name="Zhang T."/>
            <person name="Song X."/>
            <person name="Zhang H."/>
            <person name="Dai N."/>
            <person name="Sheng W."/>
            <person name="Hou X."/>
            <person name="Wei L."/>
        </authorList>
    </citation>
    <scope>NUCLEOTIDE SEQUENCE</scope>
    <source>
        <strain evidence="3">G02</strain>
        <tissue evidence="3">Leaf</tissue>
    </source>
</reference>
<name>A0AAW2L0R6_SESRA</name>
<proteinExistence type="predicted"/>
<evidence type="ECO:0000256" key="2">
    <source>
        <dbReference type="SAM" id="MobiDB-lite"/>
    </source>
</evidence>
<evidence type="ECO:0000256" key="1">
    <source>
        <dbReference type="SAM" id="Coils"/>
    </source>
</evidence>